<evidence type="ECO:0000313" key="3">
    <source>
        <dbReference type="Proteomes" id="UP000824988"/>
    </source>
</evidence>
<dbReference type="InterPro" id="IPR023473">
    <property type="entry name" value="AMMECR1"/>
</dbReference>
<dbReference type="PROSITE" id="PS51112">
    <property type="entry name" value="AMMECR1"/>
    <property type="match status" value="1"/>
</dbReference>
<evidence type="ECO:0000259" key="1">
    <source>
        <dbReference type="PROSITE" id="PS51112"/>
    </source>
</evidence>
<dbReference type="RefSeq" id="WP_054772875.1">
    <property type="nucleotide sequence ID" value="NZ_AP019782.1"/>
</dbReference>
<name>A0A8D5ALE8_9GAMM</name>
<protein>
    <recommendedName>
        <fullName evidence="1">AMMECR1 domain-containing protein</fullName>
    </recommendedName>
</protein>
<dbReference type="KEGG" id="moz:MoryE10_06710"/>
<gene>
    <name evidence="2" type="ORF">MoryE10_06710</name>
</gene>
<dbReference type="Proteomes" id="UP000824988">
    <property type="component" value="Chromosome"/>
</dbReference>
<accession>A0A8D5ALE8</accession>
<proteinExistence type="predicted"/>
<dbReference type="NCBIfam" id="TIGR04335">
    <property type="entry name" value="AmmeMemoSam_A"/>
    <property type="match status" value="1"/>
</dbReference>
<keyword evidence="3" id="KW-1185">Reference proteome</keyword>
<sequence>MLNNEHRRYLLDLARRSIAYGLSHHTPLPVDLANLPPELRRLAACFVTLEKDGDLRGCVGMLQAERPLAEDVADNAYAAAFADHRFAPLAADELDRLDIHISILGEPSAMAVASQQELIAQLRPGVDGLILQEGGRRATFLPSVWESLPDPRQFVERLQQKGGWPRDYWSPQFKAYRYETEQFP</sequence>
<dbReference type="InterPro" id="IPR027623">
    <property type="entry name" value="AmmeMemoSam_A"/>
</dbReference>
<dbReference type="InterPro" id="IPR027485">
    <property type="entry name" value="AMMECR1_N"/>
</dbReference>
<dbReference type="Gene3D" id="3.30.1490.150">
    <property type="entry name" value="Hypothetical protein ph0010, domain 2"/>
    <property type="match status" value="1"/>
</dbReference>
<dbReference type="PANTHER" id="PTHR13016">
    <property type="entry name" value="AMMECR1 HOMOLOG"/>
    <property type="match status" value="1"/>
</dbReference>
<dbReference type="EMBL" id="AP019782">
    <property type="protein sequence ID" value="BBL70065.1"/>
    <property type="molecule type" value="Genomic_DNA"/>
</dbReference>
<dbReference type="NCBIfam" id="TIGR00296">
    <property type="entry name" value="TIGR00296 family protein"/>
    <property type="match status" value="1"/>
</dbReference>
<dbReference type="PANTHER" id="PTHR13016:SF0">
    <property type="entry name" value="AMME SYNDROME CANDIDATE GENE 1 PROTEIN"/>
    <property type="match status" value="1"/>
</dbReference>
<evidence type="ECO:0000313" key="2">
    <source>
        <dbReference type="EMBL" id="BBL70065.1"/>
    </source>
</evidence>
<dbReference type="InterPro" id="IPR036071">
    <property type="entry name" value="AMMECR1_dom_sf"/>
</dbReference>
<dbReference type="Pfam" id="PF01871">
    <property type="entry name" value="AMMECR1"/>
    <property type="match status" value="1"/>
</dbReference>
<feature type="domain" description="AMMECR1" evidence="1">
    <location>
        <begin position="5"/>
        <end position="184"/>
    </location>
</feature>
<dbReference type="InterPro" id="IPR002733">
    <property type="entry name" value="AMMECR1_domain"/>
</dbReference>
<dbReference type="SUPFAM" id="SSF143447">
    <property type="entry name" value="AMMECR1-like"/>
    <property type="match status" value="1"/>
</dbReference>
<dbReference type="AlphaFoldDB" id="A0A8D5ALE8"/>
<dbReference type="Gene3D" id="3.30.700.20">
    <property type="entry name" value="Hypothetical protein ph0010, domain 1"/>
    <property type="match status" value="1"/>
</dbReference>
<reference evidence="2" key="1">
    <citation type="submission" date="2019-06" db="EMBL/GenBank/DDBJ databases">
        <title>Complete genome sequence of Methylogaea oryzae strain JCM16910.</title>
        <authorList>
            <person name="Asakawa S."/>
        </authorList>
    </citation>
    <scope>NUCLEOTIDE SEQUENCE</scope>
    <source>
        <strain evidence="2">E10</strain>
    </source>
</reference>
<organism evidence="2 3">
    <name type="scientific">Methylogaea oryzae</name>
    <dbReference type="NCBI Taxonomy" id="1295382"/>
    <lineage>
        <taxon>Bacteria</taxon>
        <taxon>Pseudomonadati</taxon>
        <taxon>Pseudomonadota</taxon>
        <taxon>Gammaproteobacteria</taxon>
        <taxon>Methylococcales</taxon>
        <taxon>Methylococcaceae</taxon>
        <taxon>Methylogaea</taxon>
    </lineage>
</organism>